<feature type="transmembrane region" description="Helical" evidence="1">
    <location>
        <begin position="114"/>
        <end position="135"/>
    </location>
</feature>
<organism evidence="2 3">
    <name type="scientific">Rathayibacter tanaceti</name>
    <dbReference type="NCBI Taxonomy" id="1671680"/>
    <lineage>
        <taxon>Bacteria</taxon>
        <taxon>Bacillati</taxon>
        <taxon>Actinomycetota</taxon>
        <taxon>Actinomycetes</taxon>
        <taxon>Micrococcales</taxon>
        <taxon>Microbacteriaceae</taxon>
        <taxon>Rathayibacter</taxon>
    </lineage>
</organism>
<feature type="transmembrane region" description="Helical" evidence="1">
    <location>
        <begin position="176"/>
        <end position="198"/>
    </location>
</feature>
<dbReference type="AlphaFoldDB" id="A0AAE6RJQ0"/>
<evidence type="ECO:0000256" key="1">
    <source>
        <dbReference type="SAM" id="Phobius"/>
    </source>
</evidence>
<dbReference type="EMBL" id="CP047186">
    <property type="protein sequence ID" value="QHC54988.1"/>
    <property type="molecule type" value="Genomic_DNA"/>
</dbReference>
<proteinExistence type="predicted"/>
<keyword evidence="1" id="KW-0812">Transmembrane</keyword>
<dbReference type="RefSeq" id="WP_132504516.1">
    <property type="nucleotide sequence ID" value="NZ_CP047186.1"/>
</dbReference>
<keyword evidence="1" id="KW-1133">Transmembrane helix</keyword>
<feature type="transmembrane region" description="Helical" evidence="1">
    <location>
        <begin position="147"/>
        <end position="164"/>
    </location>
</feature>
<sequence>MPLRTDATLPLAALFLVWAPAAGAAGWWLLLGVALAAATAALGALADAGRPVHDGPSSEWLGLAGRAFAAAAIALTAADSVLEAAARPVAVLLLLGVAVVGLRGGTLPPRAALLLAGLVVLLLAAAAVVLAVIPVERPVVEVRPEGGLLGAGTAAAFLLILFPVPRPGTVPALRPALLRIGVSALAAASLGTGVLLLAGPTVLAATSTPLRSLADGTAAAPLVGAAAVLAAPPALLGLARSDSRALVRLADAGEIPAPFASRHRRTGVPAAAQSVLCLVAVLAVVILDADALLAFAVAALLLATIVRRLAHGAAGARWPGIASASVSLLLLLALPAATAAAAAVLLAGLLIVRGFRR</sequence>
<feature type="transmembrane region" description="Helical" evidence="1">
    <location>
        <begin position="326"/>
        <end position="352"/>
    </location>
</feature>
<dbReference type="Proteomes" id="UP000465031">
    <property type="component" value="Chromosome"/>
</dbReference>
<evidence type="ECO:0008006" key="4">
    <source>
        <dbReference type="Google" id="ProtNLM"/>
    </source>
</evidence>
<evidence type="ECO:0000313" key="2">
    <source>
        <dbReference type="EMBL" id="QHC54988.1"/>
    </source>
</evidence>
<name>A0AAE6RJQ0_9MICO</name>
<dbReference type="KEGG" id="rte:GSU10_04560"/>
<keyword evidence="1" id="KW-0472">Membrane</keyword>
<evidence type="ECO:0000313" key="3">
    <source>
        <dbReference type="Proteomes" id="UP000465031"/>
    </source>
</evidence>
<protein>
    <recommendedName>
        <fullName evidence="4">APA family basic amino acid/polyamine antiporter</fullName>
    </recommendedName>
</protein>
<feature type="transmembrane region" description="Helical" evidence="1">
    <location>
        <begin position="275"/>
        <end position="306"/>
    </location>
</feature>
<feature type="transmembrane region" description="Helical" evidence="1">
    <location>
        <begin position="218"/>
        <end position="239"/>
    </location>
</feature>
<gene>
    <name evidence="2" type="ORF">GSU10_04560</name>
</gene>
<feature type="transmembrane region" description="Helical" evidence="1">
    <location>
        <begin position="84"/>
        <end position="102"/>
    </location>
</feature>
<reference evidence="3" key="1">
    <citation type="submission" date="2019-12" db="EMBL/GenBank/DDBJ databases">
        <title>Complete and draft genome sequences of new strains and members of some known species of the genus Rathayibacter isolated from plants.</title>
        <authorList>
            <person name="Tarlachkov S.V."/>
            <person name="Starodumova I.P."/>
            <person name="Dorofeeva L.V."/>
            <person name="Prisyazhnaya N.V."/>
            <person name="Leyn S."/>
            <person name="Zlamal J."/>
            <person name="Elan M."/>
            <person name="Osterman A.L."/>
            <person name="Nadler S."/>
            <person name="Subbotin S.A."/>
            <person name="Evtushenko L.I."/>
        </authorList>
    </citation>
    <scope>NUCLEOTIDE SEQUENCE [LARGE SCALE GENOMIC DNA]</scope>
    <source>
        <strain evidence="3">VKM Ac-2761</strain>
    </source>
</reference>
<accession>A0AAE6RJQ0</accession>